<dbReference type="EMBL" id="BEXD01000587">
    <property type="protein sequence ID" value="GBB88692.1"/>
    <property type="molecule type" value="Genomic_DNA"/>
</dbReference>
<evidence type="ECO:0000256" key="1">
    <source>
        <dbReference type="SAM" id="Coils"/>
    </source>
</evidence>
<evidence type="ECO:0000313" key="3">
    <source>
        <dbReference type="EMBL" id="GBB88692.1"/>
    </source>
</evidence>
<evidence type="ECO:0000256" key="2">
    <source>
        <dbReference type="SAM" id="MobiDB-lite"/>
    </source>
</evidence>
<name>A0A2Z6QJ01_9GLOM</name>
<dbReference type="AlphaFoldDB" id="A0A2Z6QJ01"/>
<dbReference type="Proteomes" id="UP000615446">
    <property type="component" value="Unassembled WGS sequence"/>
</dbReference>
<sequence>MTGKRYLNSNDKNISSRPLNTRNKDDIYKKFPLSNEMNYNSHLTPHNAYSDDHFNEITVQLNQSLDINNKLTNEVRTVRDELEKYKIMNDKYKEKYMEILTKNNEETNQHEKVIRNLRSEVKEREQRLKDIQRLENDVKNLKRENEELEAKNTDLVQRNADLENQLGELTKKNALLEDEASSYQSALGVATNFQLGDNDQNNAVNLNHDIMELNDKIRKYITNLKQDTVVNMDEVKKLLLHYGCPTNIENQKEDRILIQAVLQRHVIETIFEYANQYFQSTGKHYHLESDITKSESSLSLLLNHASKCRTGNDEITRVGPSKLRQQIYSVLSNRGFADIIGAGNNGNTIHEHPFIVYHKKKLNEVMNELRMIKSSQKRTTSENLAATIIRDVVKIFCFRLKVQEPVVHYRWFPNNSAVDKALMEVANLDDKDDKDEIVNSRVDLCFFPLIGRDVDSKNRKIYTLAKVITKPALNLKTSRNY</sequence>
<organism evidence="3 5">
    <name type="scientific">Rhizophagus clarus</name>
    <dbReference type="NCBI Taxonomy" id="94130"/>
    <lineage>
        <taxon>Eukaryota</taxon>
        <taxon>Fungi</taxon>
        <taxon>Fungi incertae sedis</taxon>
        <taxon>Mucoromycota</taxon>
        <taxon>Glomeromycotina</taxon>
        <taxon>Glomeromycetes</taxon>
        <taxon>Glomerales</taxon>
        <taxon>Glomeraceae</taxon>
        <taxon>Rhizophagus</taxon>
    </lineage>
</organism>
<evidence type="ECO:0000313" key="4">
    <source>
        <dbReference type="EMBL" id="GES97298.1"/>
    </source>
</evidence>
<feature type="region of interest" description="Disordered" evidence="2">
    <location>
        <begin position="1"/>
        <end position="25"/>
    </location>
</feature>
<dbReference type="EMBL" id="BLAL01000257">
    <property type="protein sequence ID" value="GES97298.1"/>
    <property type="molecule type" value="Genomic_DNA"/>
</dbReference>
<reference evidence="3 5" key="1">
    <citation type="submission" date="2017-11" db="EMBL/GenBank/DDBJ databases">
        <title>The genome of Rhizophagus clarus HR1 reveals common genetic basis of auxotrophy among arbuscular mycorrhizal fungi.</title>
        <authorList>
            <person name="Kobayashi Y."/>
        </authorList>
    </citation>
    <scope>NUCLEOTIDE SEQUENCE [LARGE SCALE GENOMIC DNA]</scope>
    <source>
        <strain evidence="3 5">HR1</strain>
    </source>
</reference>
<comment type="caution">
    <text evidence="3">The sequence shown here is derived from an EMBL/GenBank/DDBJ whole genome shotgun (WGS) entry which is preliminary data.</text>
</comment>
<dbReference type="OrthoDB" id="2336856at2759"/>
<feature type="compositionally biased region" description="Polar residues" evidence="2">
    <location>
        <begin position="7"/>
        <end position="21"/>
    </location>
</feature>
<evidence type="ECO:0000313" key="5">
    <source>
        <dbReference type="Proteomes" id="UP000247702"/>
    </source>
</evidence>
<protein>
    <submittedName>
        <fullName evidence="3">Uncharacterized protein</fullName>
    </submittedName>
</protein>
<keyword evidence="1" id="KW-0175">Coiled coil</keyword>
<accession>A0A2Z6QJ01</accession>
<feature type="coiled-coil region" evidence="1">
    <location>
        <begin position="68"/>
        <end position="223"/>
    </location>
</feature>
<proteinExistence type="predicted"/>
<reference evidence="4" key="2">
    <citation type="submission" date="2019-10" db="EMBL/GenBank/DDBJ databases">
        <title>Conservation and host-specific expression of non-tandemly repeated heterogenous ribosome RNA gene in arbuscular mycorrhizal fungi.</title>
        <authorList>
            <person name="Maeda T."/>
            <person name="Kobayashi Y."/>
            <person name="Nakagawa T."/>
            <person name="Ezawa T."/>
            <person name="Yamaguchi K."/>
            <person name="Bino T."/>
            <person name="Nishimoto Y."/>
            <person name="Shigenobu S."/>
            <person name="Kawaguchi M."/>
        </authorList>
    </citation>
    <scope>NUCLEOTIDE SEQUENCE</scope>
    <source>
        <strain evidence="4">HR1</strain>
    </source>
</reference>
<keyword evidence="5" id="KW-1185">Reference proteome</keyword>
<gene>
    <name evidence="4" type="ORF">RCL2_002388300</name>
    <name evidence="3" type="ORF">RclHR1_15260002</name>
</gene>
<dbReference type="Proteomes" id="UP000247702">
    <property type="component" value="Unassembled WGS sequence"/>
</dbReference>